<sequence length="130" mass="14542">MAKSLVIPRKKLGRSDNGHQVHNRGNWRPRDYFPPPPLPYRPDPWMGMEMIAQPDPVDKTPEPTATAGPTEHGFAPGPHLRCDRGPNVELIRNVSLYNGFEKLDQNAGDEENELTSSNSGLILPNVQFAY</sequence>
<dbReference type="AlphaFoldDB" id="A0A1A9UKY0"/>
<dbReference type="Proteomes" id="UP000078200">
    <property type="component" value="Unassembled WGS sequence"/>
</dbReference>
<feature type="compositionally biased region" description="Low complexity" evidence="1">
    <location>
        <begin position="62"/>
        <end position="71"/>
    </location>
</feature>
<name>A0A1A9UKY0_GLOAU</name>
<keyword evidence="3" id="KW-1185">Reference proteome</keyword>
<reference evidence="2" key="1">
    <citation type="submission" date="2020-05" db="UniProtKB">
        <authorList>
            <consortium name="EnsemblMetazoa"/>
        </authorList>
    </citation>
    <scope>IDENTIFICATION</scope>
    <source>
        <strain evidence="2">TTRI</strain>
    </source>
</reference>
<dbReference type="EnsemblMetazoa" id="GAUT007874-RA">
    <property type="protein sequence ID" value="GAUT007874-PA"/>
    <property type="gene ID" value="GAUT007874"/>
</dbReference>
<feature type="compositionally biased region" description="Pro residues" evidence="1">
    <location>
        <begin position="32"/>
        <end position="42"/>
    </location>
</feature>
<evidence type="ECO:0000256" key="1">
    <source>
        <dbReference type="SAM" id="MobiDB-lite"/>
    </source>
</evidence>
<evidence type="ECO:0000313" key="3">
    <source>
        <dbReference type="Proteomes" id="UP000078200"/>
    </source>
</evidence>
<feature type="region of interest" description="Disordered" evidence="1">
    <location>
        <begin position="1"/>
        <end position="81"/>
    </location>
</feature>
<organism evidence="2 3">
    <name type="scientific">Glossina austeni</name>
    <name type="common">Savannah tsetse fly</name>
    <dbReference type="NCBI Taxonomy" id="7395"/>
    <lineage>
        <taxon>Eukaryota</taxon>
        <taxon>Metazoa</taxon>
        <taxon>Ecdysozoa</taxon>
        <taxon>Arthropoda</taxon>
        <taxon>Hexapoda</taxon>
        <taxon>Insecta</taxon>
        <taxon>Pterygota</taxon>
        <taxon>Neoptera</taxon>
        <taxon>Endopterygota</taxon>
        <taxon>Diptera</taxon>
        <taxon>Brachycera</taxon>
        <taxon>Muscomorpha</taxon>
        <taxon>Hippoboscoidea</taxon>
        <taxon>Glossinidae</taxon>
        <taxon>Glossina</taxon>
    </lineage>
</organism>
<proteinExistence type="predicted"/>
<evidence type="ECO:0000313" key="2">
    <source>
        <dbReference type="EnsemblMetazoa" id="GAUT007874-PA"/>
    </source>
</evidence>
<dbReference type="VEuPathDB" id="VectorBase:GAUT007874"/>
<protein>
    <submittedName>
        <fullName evidence="2">Uncharacterized protein</fullName>
    </submittedName>
</protein>
<accession>A0A1A9UKY0</accession>